<dbReference type="Gene3D" id="2.102.10.10">
    <property type="entry name" value="Rieske [2Fe-2S] iron-sulphur domain"/>
    <property type="match status" value="1"/>
</dbReference>
<dbReference type="RefSeq" id="WP_315731865.1">
    <property type="nucleotide sequence ID" value="NZ_JAVYII010000002.1"/>
</dbReference>
<comment type="caution">
    <text evidence="6">The sequence shown here is derived from an EMBL/GenBank/DDBJ whole genome shotgun (WGS) entry which is preliminary data.</text>
</comment>
<dbReference type="InterPro" id="IPR036922">
    <property type="entry name" value="Rieske_2Fe-2S_sf"/>
</dbReference>
<evidence type="ECO:0000313" key="7">
    <source>
        <dbReference type="Proteomes" id="UP001268542"/>
    </source>
</evidence>
<reference evidence="6 7" key="1">
    <citation type="submission" date="2023-08" db="EMBL/GenBank/DDBJ databases">
        <title>Nocardioides seae sp. nov., a bacterium isolated from a soil.</title>
        <authorList>
            <person name="Wang X."/>
        </authorList>
    </citation>
    <scope>NUCLEOTIDE SEQUENCE [LARGE SCALE GENOMIC DNA]</scope>
    <source>
        <strain evidence="6 7">YZH12</strain>
    </source>
</reference>
<keyword evidence="7" id="KW-1185">Reference proteome</keyword>
<keyword evidence="4" id="KW-0411">Iron-sulfur</keyword>
<dbReference type="Pfam" id="PF00355">
    <property type="entry name" value="Rieske"/>
    <property type="match status" value="1"/>
</dbReference>
<evidence type="ECO:0000256" key="4">
    <source>
        <dbReference type="ARBA" id="ARBA00023014"/>
    </source>
</evidence>
<keyword evidence="2" id="KW-0479">Metal-binding</keyword>
<organism evidence="6 7">
    <name type="scientific">Nocardioides imazamoxiresistens</name>
    <dbReference type="NCBI Taxonomy" id="3231893"/>
    <lineage>
        <taxon>Bacteria</taxon>
        <taxon>Bacillati</taxon>
        <taxon>Actinomycetota</taxon>
        <taxon>Actinomycetes</taxon>
        <taxon>Propionibacteriales</taxon>
        <taxon>Nocardioidaceae</taxon>
        <taxon>Nocardioides</taxon>
    </lineage>
</organism>
<evidence type="ECO:0000313" key="6">
    <source>
        <dbReference type="EMBL" id="MDT9592435.1"/>
    </source>
</evidence>
<dbReference type="PANTHER" id="PTHR21496">
    <property type="entry name" value="FERREDOXIN-RELATED"/>
    <property type="match status" value="1"/>
</dbReference>
<dbReference type="InterPro" id="IPR017941">
    <property type="entry name" value="Rieske_2Fe-2S"/>
</dbReference>
<dbReference type="PANTHER" id="PTHR21496:SF23">
    <property type="entry name" value="3-PHENYLPROPIONATE_CINNAMIC ACID DIOXYGENASE FERREDOXIN SUBUNIT"/>
    <property type="match status" value="1"/>
</dbReference>
<keyword evidence="1" id="KW-0001">2Fe-2S</keyword>
<dbReference type="SUPFAM" id="SSF50022">
    <property type="entry name" value="ISP domain"/>
    <property type="match status" value="1"/>
</dbReference>
<dbReference type="EMBL" id="JAVYII010000002">
    <property type="protein sequence ID" value="MDT9592435.1"/>
    <property type="molecule type" value="Genomic_DNA"/>
</dbReference>
<dbReference type="Proteomes" id="UP001268542">
    <property type="component" value="Unassembled WGS sequence"/>
</dbReference>
<dbReference type="CDD" id="cd03528">
    <property type="entry name" value="Rieske_RO_ferredoxin"/>
    <property type="match status" value="1"/>
</dbReference>
<dbReference type="PROSITE" id="PS51296">
    <property type="entry name" value="RIESKE"/>
    <property type="match status" value="1"/>
</dbReference>
<keyword evidence="3" id="KW-0408">Iron</keyword>
<accession>A0ABU3PT75</accession>
<evidence type="ECO:0000259" key="5">
    <source>
        <dbReference type="PROSITE" id="PS51296"/>
    </source>
</evidence>
<evidence type="ECO:0000256" key="1">
    <source>
        <dbReference type="ARBA" id="ARBA00022714"/>
    </source>
</evidence>
<evidence type="ECO:0000256" key="3">
    <source>
        <dbReference type="ARBA" id="ARBA00023004"/>
    </source>
</evidence>
<feature type="domain" description="Rieske" evidence="5">
    <location>
        <begin position="4"/>
        <end position="99"/>
    </location>
</feature>
<sequence>MAFERACAVADVAADGAYAVTLGGQDVAVARDGDTFYAVEDQCSHALVALSEGEVADCRIECWLHGSEFDLRTGQPSGLPATEPVATFPVEVRDGEVYVDVTTTLNGVRPSD</sequence>
<proteinExistence type="predicted"/>
<gene>
    <name evidence="6" type="ORF">RDV89_05115</name>
</gene>
<name>A0ABU3PT75_9ACTN</name>
<protein>
    <submittedName>
        <fullName evidence="6">Non-heme iron oxygenase ferredoxin subunit</fullName>
    </submittedName>
</protein>
<evidence type="ECO:0000256" key="2">
    <source>
        <dbReference type="ARBA" id="ARBA00022723"/>
    </source>
</evidence>